<protein>
    <submittedName>
        <fullName evidence="1">Uncharacterized protein</fullName>
    </submittedName>
</protein>
<comment type="caution">
    <text evidence="1">The sequence shown here is derived from an EMBL/GenBank/DDBJ whole genome shotgun (WGS) entry which is preliminary data.</text>
</comment>
<dbReference type="Proteomes" id="UP000655094">
    <property type="component" value="Unassembled WGS sequence"/>
</dbReference>
<name>A0A919M2H5_KLEPN</name>
<evidence type="ECO:0000313" key="1">
    <source>
        <dbReference type="EMBL" id="GHK56652.1"/>
    </source>
</evidence>
<sequence>MQGRIWGDARWDSQLKEAVEAAEQGLRDQCGDYAKLNDAIAQALPDDGIWCAILPFLAACGAAVCSALTAR</sequence>
<organism evidence="1 2">
    <name type="scientific">Klebsiella pneumoniae</name>
    <dbReference type="NCBI Taxonomy" id="573"/>
    <lineage>
        <taxon>Bacteria</taxon>
        <taxon>Pseudomonadati</taxon>
        <taxon>Pseudomonadota</taxon>
        <taxon>Gammaproteobacteria</taxon>
        <taxon>Enterobacterales</taxon>
        <taxon>Enterobacteriaceae</taxon>
        <taxon>Klebsiella/Raoultella group</taxon>
        <taxon>Klebsiella</taxon>
        <taxon>Klebsiella pneumoniae complex</taxon>
    </lineage>
</organism>
<dbReference type="AlphaFoldDB" id="A0A919M2H5"/>
<dbReference type="EMBL" id="BNFF01000001">
    <property type="protein sequence ID" value="GHK56652.1"/>
    <property type="molecule type" value="Genomic_DNA"/>
</dbReference>
<gene>
    <name evidence="1" type="ORF">KPZU09_63880</name>
</gene>
<evidence type="ECO:0000313" key="2">
    <source>
        <dbReference type="Proteomes" id="UP000655094"/>
    </source>
</evidence>
<accession>A0A919M2H5</accession>
<proteinExistence type="predicted"/>
<reference evidence="1" key="1">
    <citation type="submission" date="2020-10" db="EMBL/GenBank/DDBJ databases">
        <title>Genome Sequence of ESBL Producing Zambian Clinical Strains.</title>
        <authorList>
            <person name="Shawa M."/>
            <person name="Furuta Y."/>
            <person name="Simbotwe M."/>
            <person name="Mulenga E."/>
            <person name="Mubanga M."/>
            <person name="Mulenga G."/>
            <person name="Kaile C."/>
            <person name="Zorigt T."/>
            <person name="Hang'ombe B."/>
            <person name="Higashi H."/>
        </authorList>
    </citation>
    <scope>NUCLEOTIDE SEQUENCE</scope>
    <source>
        <strain evidence="1">Zam_UTH_09</strain>
    </source>
</reference>